<dbReference type="RefSeq" id="WP_142897729.1">
    <property type="nucleotide sequence ID" value="NZ_ML660057.1"/>
</dbReference>
<keyword evidence="1" id="KW-0805">Transcription regulation</keyword>
<name>A0A545TMD1_9PROT</name>
<dbReference type="InterPro" id="IPR036388">
    <property type="entry name" value="WH-like_DNA-bd_sf"/>
</dbReference>
<evidence type="ECO:0000256" key="1">
    <source>
        <dbReference type="ARBA" id="ARBA00023015"/>
    </source>
</evidence>
<dbReference type="Gene3D" id="1.10.10.10">
    <property type="entry name" value="Winged helix-like DNA-binding domain superfamily/Winged helix DNA-binding domain"/>
    <property type="match status" value="1"/>
</dbReference>
<dbReference type="OrthoDB" id="8904061at2"/>
<proteinExistence type="predicted"/>
<accession>A0A545TMD1</accession>
<evidence type="ECO:0000259" key="4">
    <source>
        <dbReference type="PROSITE" id="PS51118"/>
    </source>
</evidence>
<gene>
    <name evidence="5" type="ORF">FKG95_17670</name>
</gene>
<evidence type="ECO:0000313" key="5">
    <source>
        <dbReference type="EMBL" id="TQV78395.1"/>
    </source>
</evidence>
<dbReference type="PANTHER" id="PTHR33204">
    <property type="entry name" value="TRANSCRIPTIONAL REGULATOR, MARR FAMILY"/>
    <property type="match status" value="1"/>
</dbReference>
<dbReference type="GO" id="GO:0003677">
    <property type="term" value="F:DNA binding"/>
    <property type="evidence" value="ECO:0007669"/>
    <property type="project" value="UniProtKB-KW"/>
</dbReference>
<keyword evidence="6" id="KW-1185">Reference proteome</keyword>
<dbReference type="InterPro" id="IPR036390">
    <property type="entry name" value="WH_DNA-bd_sf"/>
</dbReference>
<dbReference type="PANTHER" id="PTHR33204:SF37">
    <property type="entry name" value="HTH-TYPE TRANSCRIPTIONAL REGULATOR YODB"/>
    <property type="match status" value="1"/>
</dbReference>
<evidence type="ECO:0000256" key="2">
    <source>
        <dbReference type="ARBA" id="ARBA00023125"/>
    </source>
</evidence>
<protein>
    <submittedName>
        <fullName evidence="5">Helix-turn-helix transcriptional regulator</fullName>
    </submittedName>
</protein>
<dbReference type="InterPro" id="IPR002577">
    <property type="entry name" value="HTH_HxlR"/>
</dbReference>
<sequence>MTKIPLPGSPVRGSKSGAPVMALLDLLGRRWAMGVLWTLCEGGPATFRVLQERCESISPAVLNSRLKELREAKLVERTAEGYAATKLGHELFGHLEPLGAWAKVWGKALDSNI</sequence>
<evidence type="ECO:0000313" key="6">
    <source>
        <dbReference type="Proteomes" id="UP000315252"/>
    </source>
</evidence>
<dbReference type="SUPFAM" id="SSF46785">
    <property type="entry name" value="Winged helix' DNA-binding domain"/>
    <property type="match status" value="1"/>
</dbReference>
<reference evidence="5 6" key="1">
    <citation type="submission" date="2019-06" db="EMBL/GenBank/DDBJ databases">
        <title>Whole genome sequence for Rhodospirillaceae sp. R148.</title>
        <authorList>
            <person name="Wang G."/>
        </authorList>
    </citation>
    <scope>NUCLEOTIDE SEQUENCE [LARGE SCALE GENOMIC DNA]</scope>
    <source>
        <strain evidence="5 6">R148</strain>
    </source>
</reference>
<keyword evidence="2" id="KW-0238">DNA-binding</keyword>
<dbReference type="EMBL" id="VHSH01000006">
    <property type="protein sequence ID" value="TQV78395.1"/>
    <property type="molecule type" value="Genomic_DNA"/>
</dbReference>
<dbReference type="Pfam" id="PF01638">
    <property type="entry name" value="HxlR"/>
    <property type="match status" value="1"/>
</dbReference>
<feature type="domain" description="HTH hxlR-type" evidence="4">
    <location>
        <begin position="18"/>
        <end position="110"/>
    </location>
</feature>
<dbReference type="AlphaFoldDB" id="A0A545TMD1"/>
<dbReference type="PROSITE" id="PS51118">
    <property type="entry name" value="HTH_HXLR"/>
    <property type="match status" value="1"/>
</dbReference>
<organism evidence="5 6">
    <name type="scientific">Denitrobaculum tricleocarpae</name>
    <dbReference type="NCBI Taxonomy" id="2591009"/>
    <lineage>
        <taxon>Bacteria</taxon>
        <taxon>Pseudomonadati</taxon>
        <taxon>Pseudomonadota</taxon>
        <taxon>Alphaproteobacteria</taxon>
        <taxon>Rhodospirillales</taxon>
        <taxon>Rhodospirillaceae</taxon>
        <taxon>Denitrobaculum</taxon>
    </lineage>
</organism>
<comment type="caution">
    <text evidence="5">The sequence shown here is derived from an EMBL/GenBank/DDBJ whole genome shotgun (WGS) entry which is preliminary data.</text>
</comment>
<dbReference type="Proteomes" id="UP000315252">
    <property type="component" value="Unassembled WGS sequence"/>
</dbReference>
<evidence type="ECO:0000256" key="3">
    <source>
        <dbReference type="ARBA" id="ARBA00023163"/>
    </source>
</evidence>
<keyword evidence="3" id="KW-0804">Transcription</keyword>